<dbReference type="SUPFAM" id="SSF55729">
    <property type="entry name" value="Acyl-CoA N-acyltransferases (Nat)"/>
    <property type="match status" value="1"/>
</dbReference>
<proteinExistence type="predicted"/>
<organism evidence="4 5">
    <name type="scientific">Peribacillus glennii</name>
    <dbReference type="NCBI Taxonomy" id="2303991"/>
    <lineage>
        <taxon>Bacteria</taxon>
        <taxon>Bacillati</taxon>
        <taxon>Bacillota</taxon>
        <taxon>Bacilli</taxon>
        <taxon>Bacillales</taxon>
        <taxon>Bacillaceae</taxon>
        <taxon>Peribacillus</taxon>
    </lineage>
</organism>
<sequence>MIHIRDAVIDDLPAMLAIYNYAIRNLTATFDLEEQTLEQRKAWFEKYGANYPLIVAEIDGEVAGYSCISPYNAKAAYAGTVELSVYLSEKHQGRGTGTALVIEILRKARELGYHTVLSLITVGNGSSIKLHEKFGFQFAGCVKEVGFKFGEWQDVSYYQLML</sequence>
<protein>
    <submittedName>
        <fullName evidence="4">N-acetyltransferase family protein</fullName>
    </submittedName>
</protein>
<dbReference type="OrthoDB" id="9798006at2"/>
<comment type="caution">
    <text evidence="4">The sequence shown here is derived from an EMBL/GenBank/DDBJ whole genome shotgun (WGS) entry which is preliminary data.</text>
</comment>
<accession>A0A372L629</accession>
<evidence type="ECO:0000313" key="4">
    <source>
        <dbReference type="EMBL" id="RFU60439.1"/>
    </source>
</evidence>
<keyword evidence="2" id="KW-0012">Acyltransferase</keyword>
<reference evidence="4 5" key="1">
    <citation type="submission" date="2018-08" db="EMBL/GenBank/DDBJ databases">
        <title>Bacillus chawlae sp. nov., Bacillus glennii sp. nov., and Bacillus saganii sp. nov. Isolated from the Vehicle Assembly Building at Kennedy Space Center where the Viking Spacecraft were Assembled.</title>
        <authorList>
            <person name="Seuylemezian A."/>
            <person name="Vaishampayan P."/>
        </authorList>
    </citation>
    <scope>NUCLEOTIDE SEQUENCE [LARGE SCALE GENOMIC DNA]</scope>
    <source>
        <strain evidence="4 5">V44-8</strain>
    </source>
</reference>
<evidence type="ECO:0000313" key="5">
    <source>
        <dbReference type="Proteomes" id="UP000262939"/>
    </source>
</evidence>
<dbReference type="InterPro" id="IPR016181">
    <property type="entry name" value="Acyl_CoA_acyltransferase"/>
</dbReference>
<evidence type="ECO:0000259" key="3">
    <source>
        <dbReference type="PROSITE" id="PS51186"/>
    </source>
</evidence>
<name>A0A372L629_9BACI</name>
<dbReference type="PROSITE" id="PS51186">
    <property type="entry name" value="GNAT"/>
    <property type="match status" value="1"/>
</dbReference>
<gene>
    <name evidence="4" type="ORF">D0466_21565</name>
</gene>
<keyword evidence="5" id="KW-1185">Reference proteome</keyword>
<keyword evidence="1 4" id="KW-0808">Transferase</keyword>
<dbReference type="AlphaFoldDB" id="A0A372L629"/>
<dbReference type="PANTHER" id="PTHR43072:SF23">
    <property type="entry name" value="UPF0039 PROTEIN C11D3.02C"/>
    <property type="match status" value="1"/>
</dbReference>
<evidence type="ECO:0000256" key="1">
    <source>
        <dbReference type="ARBA" id="ARBA00022679"/>
    </source>
</evidence>
<dbReference type="GO" id="GO:0016747">
    <property type="term" value="F:acyltransferase activity, transferring groups other than amino-acyl groups"/>
    <property type="evidence" value="ECO:0007669"/>
    <property type="project" value="InterPro"/>
</dbReference>
<dbReference type="InterPro" id="IPR000182">
    <property type="entry name" value="GNAT_dom"/>
</dbReference>
<dbReference type="Proteomes" id="UP000262939">
    <property type="component" value="Unassembled WGS sequence"/>
</dbReference>
<dbReference type="Pfam" id="PF00583">
    <property type="entry name" value="Acetyltransf_1"/>
    <property type="match status" value="1"/>
</dbReference>
<feature type="domain" description="N-acetyltransferase" evidence="3">
    <location>
        <begin position="2"/>
        <end position="162"/>
    </location>
</feature>
<dbReference type="Gene3D" id="3.40.630.30">
    <property type="match status" value="1"/>
</dbReference>
<evidence type="ECO:0000256" key="2">
    <source>
        <dbReference type="ARBA" id="ARBA00023315"/>
    </source>
</evidence>
<dbReference type="PANTHER" id="PTHR43072">
    <property type="entry name" value="N-ACETYLTRANSFERASE"/>
    <property type="match status" value="1"/>
</dbReference>
<dbReference type="CDD" id="cd04301">
    <property type="entry name" value="NAT_SF"/>
    <property type="match status" value="1"/>
</dbReference>
<dbReference type="EMBL" id="QVTD01000026">
    <property type="protein sequence ID" value="RFU60439.1"/>
    <property type="molecule type" value="Genomic_DNA"/>
</dbReference>
<dbReference type="RefSeq" id="WP_117324559.1">
    <property type="nucleotide sequence ID" value="NZ_QVTD01000026.1"/>
</dbReference>